<feature type="domain" description="Response regulatory" evidence="3">
    <location>
        <begin position="6"/>
        <end position="122"/>
    </location>
</feature>
<dbReference type="GO" id="GO:0006355">
    <property type="term" value="P:regulation of DNA-templated transcription"/>
    <property type="evidence" value="ECO:0007669"/>
    <property type="project" value="InterPro"/>
</dbReference>
<evidence type="ECO:0000259" key="4">
    <source>
        <dbReference type="PROSITE" id="PS50112"/>
    </source>
</evidence>
<dbReference type="EMBL" id="RQEV01000008">
    <property type="protein sequence ID" value="TGK19316.1"/>
    <property type="molecule type" value="Genomic_DNA"/>
</dbReference>
<dbReference type="CDD" id="cd17534">
    <property type="entry name" value="REC_DC-like"/>
    <property type="match status" value="1"/>
</dbReference>
<organism evidence="5 6">
    <name type="scientific">Leptospira fluminis</name>
    <dbReference type="NCBI Taxonomy" id="2484979"/>
    <lineage>
        <taxon>Bacteria</taxon>
        <taxon>Pseudomonadati</taxon>
        <taxon>Spirochaetota</taxon>
        <taxon>Spirochaetia</taxon>
        <taxon>Leptospirales</taxon>
        <taxon>Leptospiraceae</taxon>
        <taxon>Leptospira</taxon>
    </lineage>
</organism>
<feature type="modified residue" description="4-aspartylphosphate" evidence="2">
    <location>
        <position position="56"/>
    </location>
</feature>
<sequence>MNKWPQILIVEDENIVARDLKHRLMNIGYKPPIIATKGAEAVRIAKEVRPDIMIFDIMLSNSVIDGIEAAAEIRSEIDVPLIYLTAYADDYSVIRSKATEPYGYILKPFQTRELHIAIEMALYKHSLDQELKRQQNMLSSILNSIPEGLIATDIEGNVTFMNPYSEKLTGWTSLEAKGKNVRELFQLVSTVEKDISLDPISSLLSGNGSRIYFKNVMLVNRQGKRKWVDCVSKTILQENKVSGILFLFQGMTD</sequence>
<dbReference type="Gene3D" id="3.30.450.20">
    <property type="entry name" value="PAS domain"/>
    <property type="match status" value="1"/>
</dbReference>
<evidence type="ECO:0000259" key="3">
    <source>
        <dbReference type="PROSITE" id="PS50110"/>
    </source>
</evidence>
<dbReference type="OrthoDB" id="5343928at2"/>
<evidence type="ECO:0000313" key="6">
    <source>
        <dbReference type="Proteomes" id="UP000297855"/>
    </source>
</evidence>
<name>A0A4V3JEL6_9LEPT</name>
<dbReference type="SMART" id="SM00091">
    <property type="entry name" value="PAS"/>
    <property type="match status" value="1"/>
</dbReference>
<dbReference type="SMART" id="SM00448">
    <property type="entry name" value="REC"/>
    <property type="match status" value="1"/>
</dbReference>
<dbReference type="PROSITE" id="PS50112">
    <property type="entry name" value="PAS"/>
    <property type="match status" value="1"/>
</dbReference>
<dbReference type="Gene3D" id="3.40.50.2300">
    <property type="match status" value="1"/>
</dbReference>
<dbReference type="Pfam" id="PF00072">
    <property type="entry name" value="Response_reg"/>
    <property type="match status" value="1"/>
</dbReference>
<keyword evidence="6" id="KW-1185">Reference proteome</keyword>
<evidence type="ECO:0000256" key="2">
    <source>
        <dbReference type="PROSITE-ProRule" id="PRU00169"/>
    </source>
</evidence>
<accession>A0A4V3JEL6</accession>
<dbReference type="SUPFAM" id="SSF52172">
    <property type="entry name" value="CheY-like"/>
    <property type="match status" value="1"/>
</dbReference>
<dbReference type="InterPro" id="IPR013767">
    <property type="entry name" value="PAS_fold"/>
</dbReference>
<dbReference type="RefSeq" id="WP_135813019.1">
    <property type="nucleotide sequence ID" value="NZ_RQEV01000008.1"/>
</dbReference>
<dbReference type="PANTHER" id="PTHR44591">
    <property type="entry name" value="STRESS RESPONSE REGULATOR PROTEIN 1"/>
    <property type="match status" value="1"/>
</dbReference>
<dbReference type="PROSITE" id="PS50110">
    <property type="entry name" value="RESPONSE_REGULATORY"/>
    <property type="match status" value="1"/>
</dbReference>
<dbReference type="InterPro" id="IPR001789">
    <property type="entry name" value="Sig_transdc_resp-reg_receiver"/>
</dbReference>
<dbReference type="GO" id="GO:0000160">
    <property type="term" value="P:phosphorelay signal transduction system"/>
    <property type="evidence" value="ECO:0007669"/>
    <property type="project" value="InterPro"/>
</dbReference>
<proteinExistence type="predicted"/>
<dbReference type="Proteomes" id="UP000297855">
    <property type="component" value="Unassembled WGS sequence"/>
</dbReference>
<evidence type="ECO:0000313" key="5">
    <source>
        <dbReference type="EMBL" id="TGK19316.1"/>
    </source>
</evidence>
<evidence type="ECO:0000256" key="1">
    <source>
        <dbReference type="ARBA" id="ARBA00022553"/>
    </source>
</evidence>
<feature type="domain" description="PAS" evidence="4">
    <location>
        <begin position="134"/>
        <end position="207"/>
    </location>
</feature>
<dbReference type="NCBIfam" id="TIGR00229">
    <property type="entry name" value="sensory_box"/>
    <property type="match status" value="1"/>
</dbReference>
<dbReference type="SUPFAM" id="SSF55785">
    <property type="entry name" value="PYP-like sensor domain (PAS domain)"/>
    <property type="match status" value="1"/>
</dbReference>
<dbReference type="Pfam" id="PF00989">
    <property type="entry name" value="PAS"/>
    <property type="match status" value="1"/>
</dbReference>
<protein>
    <submittedName>
        <fullName evidence="5">GGDEF domain-containing response regulator</fullName>
    </submittedName>
</protein>
<dbReference type="InterPro" id="IPR000014">
    <property type="entry name" value="PAS"/>
</dbReference>
<dbReference type="PANTHER" id="PTHR44591:SF3">
    <property type="entry name" value="RESPONSE REGULATORY DOMAIN-CONTAINING PROTEIN"/>
    <property type="match status" value="1"/>
</dbReference>
<dbReference type="CDD" id="cd00130">
    <property type="entry name" value="PAS"/>
    <property type="match status" value="1"/>
</dbReference>
<keyword evidence="1 2" id="KW-0597">Phosphoprotein</keyword>
<dbReference type="InterPro" id="IPR035965">
    <property type="entry name" value="PAS-like_dom_sf"/>
</dbReference>
<dbReference type="InterPro" id="IPR050595">
    <property type="entry name" value="Bact_response_regulator"/>
</dbReference>
<reference evidence="5" key="1">
    <citation type="journal article" date="2019" name="PLoS Negl. Trop. Dis.">
        <title>Revisiting the worldwide diversity of Leptospira species in the environment.</title>
        <authorList>
            <person name="Vincent A.T."/>
            <person name="Schiettekatte O."/>
            <person name="Bourhy P."/>
            <person name="Veyrier F.J."/>
            <person name="Picardeau M."/>
        </authorList>
    </citation>
    <scope>NUCLEOTIDE SEQUENCE [LARGE SCALE GENOMIC DNA]</scope>
    <source>
        <strain evidence="5">SCS5</strain>
    </source>
</reference>
<comment type="caution">
    <text evidence="5">The sequence shown here is derived from an EMBL/GenBank/DDBJ whole genome shotgun (WGS) entry which is preliminary data.</text>
</comment>
<gene>
    <name evidence="5" type="ORF">EHO61_07545</name>
</gene>
<dbReference type="AlphaFoldDB" id="A0A4V3JEL6"/>
<dbReference type="InterPro" id="IPR011006">
    <property type="entry name" value="CheY-like_superfamily"/>
</dbReference>